<reference evidence="5 6" key="1">
    <citation type="journal article" date="2022" name="Mar. Drugs">
        <title>Bioassay-Guided Fractionation Leads to the Detection of Cholic Acid Generated by the Rare Thalassomonas sp.</title>
        <authorList>
            <person name="Pheiffer F."/>
            <person name="Schneider Y.K."/>
            <person name="Hansen E.H."/>
            <person name="Andersen J.H."/>
            <person name="Isaksson J."/>
            <person name="Busche T."/>
            <person name="R C."/>
            <person name="Kalinowski J."/>
            <person name="Zyl L.V."/>
            <person name="Trindade M."/>
        </authorList>
    </citation>
    <scope>NUCLEOTIDE SEQUENCE [LARGE SCALE GENOMIC DNA]</scope>
    <source>
        <strain evidence="5 6">A5K-61T</strain>
    </source>
</reference>
<dbReference type="InterPro" id="IPR003798">
    <property type="entry name" value="DNA_recombination_RmuC"/>
</dbReference>
<evidence type="ECO:0000313" key="5">
    <source>
        <dbReference type="EMBL" id="WDE14492.1"/>
    </source>
</evidence>
<dbReference type="EMBL" id="CP059693">
    <property type="protein sequence ID" value="WDE14492.1"/>
    <property type="molecule type" value="Genomic_DNA"/>
</dbReference>
<dbReference type="PANTHER" id="PTHR30563:SF0">
    <property type="entry name" value="DNA RECOMBINATION PROTEIN RMUC"/>
    <property type="match status" value="1"/>
</dbReference>
<evidence type="ECO:0000256" key="4">
    <source>
        <dbReference type="ARBA" id="ARBA00023172"/>
    </source>
</evidence>
<comment type="similarity">
    <text evidence="2">Belongs to the RmuC family.</text>
</comment>
<sequence length="470" mass="53721">MAICAVFFLVAFLFLWRKLAQIALLQQLTQQENVADLLNSQLTLWGRAQEKAFDRFQQQLQYSHQQQAKQLGEVKVYFEQQIADLRIKLLRQISEQNSKQEYSNRQFFQELSQGLNDQKEQFNHNQLKAVDQLIEHLTKTTRENREELSKNLASSSEQMSVKMNELTGATDKRLADISVQVEKRLSDGFDKTTKTFNDILQRLALIDDAQKKITELSSNVVSLQEVLADKRSRGAFGEVQLNALIRNVLPEQHFSLQHTLSNGKIADCVLFLPPPTGDVVIDSKFPLESYRKMMDNELGELDRKAAERQFKADIKKHINDISDKYLIDRETSDGAIMFIPAEAIFAEIHAHQSELVEFANKKRVWLASPTTLMAILTTVRSVLKDEATRQQIHLIQQHLSLLAQDFGRFKGRFANLAKHIDQAASDVKQIHTSADKITNRFEKIEQVDLQEGQHESSLEIAPGQSLGHKS</sequence>
<accession>A0ABY7VL28</accession>
<dbReference type="PANTHER" id="PTHR30563">
    <property type="entry name" value="DNA RECOMBINATION PROTEIN RMUC"/>
    <property type="match status" value="1"/>
</dbReference>
<evidence type="ECO:0000256" key="1">
    <source>
        <dbReference type="ARBA" id="ARBA00003416"/>
    </source>
</evidence>
<keyword evidence="3" id="KW-0175">Coiled coil</keyword>
<gene>
    <name evidence="5" type="ORF">H3N35_10240</name>
</gene>
<keyword evidence="4" id="KW-0233">DNA recombination</keyword>
<organism evidence="5 6">
    <name type="scientific">Thalassomonas haliotis</name>
    <dbReference type="NCBI Taxonomy" id="485448"/>
    <lineage>
        <taxon>Bacteria</taxon>
        <taxon>Pseudomonadati</taxon>
        <taxon>Pseudomonadota</taxon>
        <taxon>Gammaproteobacteria</taxon>
        <taxon>Alteromonadales</taxon>
        <taxon>Colwelliaceae</taxon>
        <taxon>Thalassomonas</taxon>
    </lineage>
</organism>
<evidence type="ECO:0000313" key="6">
    <source>
        <dbReference type="Proteomes" id="UP001215231"/>
    </source>
</evidence>
<dbReference type="Pfam" id="PF02646">
    <property type="entry name" value="RmuC"/>
    <property type="match status" value="1"/>
</dbReference>
<dbReference type="Proteomes" id="UP001215231">
    <property type="component" value="Chromosome"/>
</dbReference>
<protein>
    <submittedName>
        <fullName evidence="5">DNA recombination protein RmuC</fullName>
    </submittedName>
</protein>
<evidence type="ECO:0000256" key="2">
    <source>
        <dbReference type="ARBA" id="ARBA00009840"/>
    </source>
</evidence>
<name>A0ABY7VL28_9GAMM</name>
<proteinExistence type="inferred from homology"/>
<dbReference type="Gene3D" id="1.20.1260.80">
    <property type="match status" value="1"/>
</dbReference>
<comment type="function">
    <text evidence="1">Involved in DNA recombination.</text>
</comment>
<keyword evidence="6" id="KW-1185">Reference proteome</keyword>
<evidence type="ECO:0000256" key="3">
    <source>
        <dbReference type="ARBA" id="ARBA00023054"/>
    </source>
</evidence>